<feature type="domain" description="TonB C-terminal" evidence="2">
    <location>
        <begin position="37"/>
        <end position="115"/>
    </location>
</feature>
<dbReference type="RefSeq" id="WP_092894417.1">
    <property type="nucleotide sequence ID" value="NZ_FOKK01000001.1"/>
</dbReference>
<evidence type="ECO:0000313" key="3">
    <source>
        <dbReference type="EMBL" id="SFA78612.1"/>
    </source>
</evidence>
<organism evidence="3 4">
    <name type="scientific">Algoriphagus aquimarinus</name>
    <dbReference type="NCBI Taxonomy" id="237018"/>
    <lineage>
        <taxon>Bacteria</taxon>
        <taxon>Pseudomonadati</taxon>
        <taxon>Bacteroidota</taxon>
        <taxon>Cytophagia</taxon>
        <taxon>Cytophagales</taxon>
        <taxon>Cyclobacteriaceae</taxon>
        <taxon>Algoriphagus</taxon>
    </lineage>
</organism>
<reference evidence="3 4" key="1">
    <citation type="submission" date="2016-10" db="EMBL/GenBank/DDBJ databases">
        <authorList>
            <person name="de Groot N.N."/>
        </authorList>
    </citation>
    <scope>NUCLEOTIDE SEQUENCE [LARGE SCALE GENOMIC DNA]</scope>
    <source>
        <strain evidence="3 4">DSM 23399</strain>
    </source>
</reference>
<dbReference type="InterPro" id="IPR037682">
    <property type="entry name" value="TonB_C"/>
</dbReference>
<feature type="chain" id="PRO_5011640809" evidence="1">
    <location>
        <begin position="22"/>
        <end position="204"/>
    </location>
</feature>
<dbReference type="EMBL" id="FOKK01000001">
    <property type="protein sequence ID" value="SFA78612.1"/>
    <property type="molecule type" value="Genomic_DNA"/>
</dbReference>
<gene>
    <name evidence="3" type="ORF">SAMN04489723_101321</name>
</gene>
<protein>
    <submittedName>
        <fullName evidence="3">TonB protein C-terminal</fullName>
    </submittedName>
</protein>
<dbReference type="Proteomes" id="UP000198790">
    <property type="component" value="Unassembled WGS sequence"/>
</dbReference>
<evidence type="ECO:0000259" key="2">
    <source>
        <dbReference type="Pfam" id="PF03544"/>
    </source>
</evidence>
<accession>A0A1I0VQK7</accession>
<dbReference type="OrthoDB" id="823632at2"/>
<keyword evidence="1" id="KW-0732">Signal</keyword>
<proteinExistence type="predicted"/>
<sequence length="204" mass="22896">MKKLTSSFLLLFLIGTIGAFAQTKSSNGEMNRLLSKNIKYPSELRQAEIQGPVVISIQIDRKGDLTGEYQMLSGDSAFEGEIQRTVSMLQENWNPEFLEGKSFDKEYLMTFNFKLSAAGSEFPPKPFIAASKKEKEMSPLETVENALSKNPFSSKLYTYRAELLESTGKRLQAEMDINQAKFLEEKMLTEIVIVGYLPAGPKSL</sequence>
<feature type="signal peptide" evidence="1">
    <location>
        <begin position="1"/>
        <end position="21"/>
    </location>
</feature>
<evidence type="ECO:0000256" key="1">
    <source>
        <dbReference type="SAM" id="SignalP"/>
    </source>
</evidence>
<dbReference type="Gene3D" id="3.30.1150.10">
    <property type="match status" value="1"/>
</dbReference>
<dbReference type="SUPFAM" id="SSF74653">
    <property type="entry name" value="TolA/TonB C-terminal domain"/>
    <property type="match status" value="1"/>
</dbReference>
<evidence type="ECO:0000313" key="4">
    <source>
        <dbReference type="Proteomes" id="UP000198790"/>
    </source>
</evidence>
<dbReference type="AlphaFoldDB" id="A0A1I0VQK7"/>
<dbReference type="STRING" id="237018.SAMN04489723_101321"/>
<name>A0A1I0VQK7_9BACT</name>
<dbReference type="GO" id="GO:0055085">
    <property type="term" value="P:transmembrane transport"/>
    <property type="evidence" value="ECO:0007669"/>
    <property type="project" value="InterPro"/>
</dbReference>
<dbReference type="Pfam" id="PF03544">
    <property type="entry name" value="TonB_C"/>
    <property type="match status" value="1"/>
</dbReference>
<keyword evidence="4" id="KW-1185">Reference proteome</keyword>